<organism evidence="1 2">
    <name type="scientific">Bacteroides intestinalis</name>
    <dbReference type="NCBI Taxonomy" id="329854"/>
    <lineage>
        <taxon>Bacteria</taxon>
        <taxon>Pseudomonadati</taxon>
        <taxon>Bacteroidota</taxon>
        <taxon>Bacteroidia</taxon>
        <taxon>Bacteroidales</taxon>
        <taxon>Bacteroidaceae</taxon>
        <taxon>Bacteroides</taxon>
    </lineage>
</organism>
<proteinExistence type="predicted"/>
<evidence type="ECO:0000313" key="2">
    <source>
        <dbReference type="Proteomes" id="UP000286003"/>
    </source>
</evidence>
<dbReference type="AlphaFoldDB" id="A0AB37M7T7"/>
<accession>A0AB37M7T7</accession>
<dbReference type="RefSeq" id="WP_117707587.1">
    <property type="nucleotide sequence ID" value="NZ_QSQI01000013.1"/>
</dbReference>
<evidence type="ECO:0000313" key="1">
    <source>
        <dbReference type="EMBL" id="RHN04265.1"/>
    </source>
</evidence>
<gene>
    <name evidence="1" type="ORF">DWZ32_17845</name>
</gene>
<dbReference type="Proteomes" id="UP000286003">
    <property type="component" value="Unassembled WGS sequence"/>
</dbReference>
<dbReference type="EMBL" id="QRQM01000023">
    <property type="protein sequence ID" value="RHN04265.1"/>
    <property type="molecule type" value="Genomic_DNA"/>
</dbReference>
<sequence>MIFIVLNKLVKKTNWWNNNTALSKQFVSNNGYRSNLQRNYEIVNVGSNPARFAFFYEDIRGQNWSSGTQGLDMDLEVLRFYHSFMKQGATVILPIVAFSSVSGYLNRYPSGKHYLAKFASILDGLQIKYHPKFKDLCSYMQYPLLYNFSALRYLVKDTEPDRRLDISEQPMQAIEMEENARWWIEKCWKPEFNIRSLDEPLTKELQEGRDVSILMMCNMIEFLRERGYKPFIVSLPMSAALCAYFTPQAYETYIRSFIRIFEQMGIPCLDYTYDIRFTKHEYYFNALFMNLKGRKVFTRQVLEDIKQIGTLD</sequence>
<comment type="caution">
    <text evidence="1">The sequence shown here is derived from an EMBL/GenBank/DDBJ whole genome shotgun (WGS) entry which is preliminary data.</text>
</comment>
<reference evidence="1 2" key="1">
    <citation type="submission" date="2018-08" db="EMBL/GenBank/DDBJ databases">
        <title>A genome reference for cultivated species of the human gut microbiota.</title>
        <authorList>
            <person name="Zou Y."/>
            <person name="Xue W."/>
            <person name="Luo G."/>
        </authorList>
    </citation>
    <scope>NUCLEOTIDE SEQUENCE [LARGE SCALE GENOMIC DNA]</scope>
    <source>
        <strain evidence="1 2">AF31-23</strain>
    </source>
</reference>
<name>A0AB37M7T7_9BACE</name>
<protein>
    <submittedName>
        <fullName evidence="1">Uncharacterized protein</fullName>
    </submittedName>
</protein>